<dbReference type="InParanoid" id="A0A671W441"/>
<dbReference type="PANTHER" id="PTHR11220">
    <property type="entry name" value="HEME-BINDING PROTEIN-RELATED"/>
    <property type="match status" value="1"/>
</dbReference>
<reference evidence="3" key="3">
    <citation type="submission" date="2025-09" db="UniProtKB">
        <authorList>
            <consortium name="Ensembl"/>
        </authorList>
    </citation>
    <scope>IDENTIFICATION</scope>
</reference>
<evidence type="ECO:0000313" key="4">
    <source>
        <dbReference type="Proteomes" id="UP000472265"/>
    </source>
</evidence>
<evidence type="ECO:0000256" key="1">
    <source>
        <dbReference type="ARBA" id="ARBA00009817"/>
    </source>
</evidence>
<evidence type="ECO:0008006" key="5">
    <source>
        <dbReference type="Google" id="ProtNLM"/>
    </source>
</evidence>
<dbReference type="AlphaFoldDB" id="A0A671W441"/>
<dbReference type="GeneTree" id="ENSGT00940000170402"/>
<protein>
    <recommendedName>
        <fullName evidence="5">Heme-binding protein soul5</fullName>
    </recommendedName>
</protein>
<comment type="similarity">
    <text evidence="1">Belongs to the HEBP family.</text>
</comment>
<feature type="chain" id="PRO_5025610127" description="Heme-binding protein soul5" evidence="2">
    <location>
        <begin position="22"/>
        <end position="196"/>
    </location>
</feature>
<gene>
    <name evidence="3" type="primary">soul2</name>
</gene>
<dbReference type="OMA" id="HYNEVWM"/>
<proteinExistence type="inferred from homology"/>
<reference evidence="3" key="1">
    <citation type="submission" date="2021-04" db="EMBL/GenBank/DDBJ databases">
        <authorList>
            <consortium name="Wellcome Sanger Institute Data Sharing"/>
        </authorList>
    </citation>
    <scope>NUCLEOTIDE SEQUENCE [LARGE SCALE GENOMIC DNA]</scope>
</reference>
<dbReference type="GO" id="GO:0005737">
    <property type="term" value="C:cytoplasm"/>
    <property type="evidence" value="ECO:0007669"/>
    <property type="project" value="TreeGrafter"/>
</dbReference>
<dbReference type="Ensembl" id="ENSSAUT00010034458.1">
    <property type="protein sequence ID" value="ENSSAUP00010032727.1"/>
    <property type="gene ID" value="ENSSAUG00010013857.1"/>
</dbReference>
<dbReference type="SUPFAM" id="SSF55136">
    <property type="entry name" value="Probable bacterial effector-binding domain"/>
    <property type="match status" value="1"/>
</dbReference>
<dbReference type="InterPro" id="IPR006917">
    <property type="entry name" value="SOUL_heme-bd"/>
</dbReference>
<evidence type="ECO:0000256" key="2">
    <source>
        <dbReference type="SAM" id="SignalP"/>
    </source>
</evidence>
<evidence type="ECO:0000313" key="3">
    <source>
        <dbReference type="Ensembl" id="ENSSAUP00010032727.1"/>
    </source>
</evidence>
<keyword evidence="4" id="KW-1185">Reference proteome</keyword>
<dbReference type="Pfam" id="PF04832">
    <property type="entry name" value="SOUL"/>
    <property type="match status" value="1"/>
</dbReference>
<reference evidence="3" key="2">
    <citation type="submission" date="2025-08" db="UniProtKB">
        <authorList>
            <consortium name="Ensembl"/>
        </authorList>
    </citation>
    <scope>IDENTIFICATION</scope>
</reference>
<feature type="signal peptide" evidence="2">
    <location>
        <begin position="1"/>
        <end position="21"/>
    </location>
</feature>
<dbReference type="PANTHER" id="PTHR11220:SF69">
    <property type="entry name" value="HEME-BINDING PROTEIN 2"/>
    <property type="match status" value="1"/>
</dbReference>
<sequence length="196" mass="21834">MEQQLVLALSLFLVSVCTARAWPAPDFCHGKQCPEYKLVKKAEGFEERLYDASEWITTKVEGTESSDLMDANSRLKAYCKRLNDAGMSRSLTTSFTHTVDYWLSWFVPPGTTTLPPESNSTVILESRPESTVYVRVFGGTPSIKKGEANASELCKSLEKDCTGTTYSGAGYDSFFSLSHHNEIWIYASDINKSETP</sequence>
<dbReference type="InterPro" id="IPR011256">
    <property type="entry name" value="Reg_factor_effector_dom_sf"/>
</dbReference>
<dbReference type="Gene3D" id="3.20.80.10">
    <property type="entry name" value="Regulatory factor, effector binding domain"/>
    <property type="match status" value="1"/>
</dbReference>
<dbReference type="GO" id="GO:0020037">
    <property type="term" value="F:heme binding"/>
    <property type="evidence" value="ECO:0007669"/>
    <property type="project" value="TreeGrafter"/>
</dbReference>
<dbReference type="Proteomes" id="UP000472265">
    <property type="component" value="Chromosome 15"/>
</dbReference>
<organism evidence="3 4">
    <name type="scientific">Sparus aurata</name>
    <name type="common">Gilthead sea bream</name>
    <dbReference type="NCBI Taxonomy" id="8175"/>
    <lineage>
        <taxon>Eukaryota</taxon>
        <taxon>Metazoa</taxon>
        <taxon>Chordata</taxon>
        <taxon>Craniata</taxon>
        <taxon>Vertebrata</taxon>
        <taxon>Euteleostomi</taxon>
        <taxon>Actinopterygii</taxon>
        <taxon>Neopterygii</taxon>
        <taxon>Teleostei</taxon>
        <taxon>Neoteleostei</taxon>
        <taxon>Acanthomorphata</taxon>
        <taxon>Eupercaria</taxon>
        <taxon>Spariformes</taxon>
        <taxon>Sparidae</taxon>
        <taxon>Sparus</taxon>
    </lineage>
</organism>
<accession>A0A671W441</accession>
<name>A0A671W441_SPAAU</name>
<keyword evidence="2" id="KW-0732">Signal</keyword>